<dbReference type="AlphaFoldDB" id="A0A4R3MU27"/>
<dbReference type="NCBIfam" id="TIGR04086">
    <property type="entry name" value="TIGR04086_membr"/>
    <property type="match status" value="1"/>
</dbReference>
<keyword evidence="1" id="KW-1133">Transmembrane helix</keyword>
<proteinExistence type="predicted"/>
<feature type="transmembrane region" description="Helical" evidence="1">
    <location>
        <begin position="106"/>
        <end position="127"/>
    </location>
</feature>
<evidence type="ECO:0000313" key="3">
    <source>
        <dbReference type="Proteomes" id="UP000294902"/>
    </source>
</evidence>
<dbReference type="Pfam" id="PF12670">
    <property type="entry name" value="DUF3792"/>
    <property type="match status" value="1"/>
</dbReference>
<dbReference type="Proteomes" id="UP000294902">
    <property type="component" value="Unassembled WGS sequence"/>
</dbReference>
<keyword evidence="1" id="KW-0472">Membrane</keyword>
<sequence length="128" mass="14171">MHKSRSRVNVVERSKPLSVIKGVLWGYIFTAIMILLLTYLLFKFDITESQIYIGIVVTYIFSTIIAGWITGKSIKDNAWIWGSLAGFIYFILLIVGSVIINQQIGAVKEIFTMLALCVGGGTLGGMFS</sequence>
<protein>
    <submittedName>
        <fullName evidence="2">Putative membrane protein (TIGR04086 family)</fullName>
    </submittedName>
</protein>
<feature type="transmembrane region" description="Helical" evidence="1">
    <location>
        <begin position="50"/>
        <end position="71"/>
    </location>
</feature>
<dbReference type="RefSeq" id="WP_132249109.1">
    <property type="nucleotide sequence ID" value="NZ_SMAL01000001.1"/>
</dbReference>
<dbReference type="EMBL" id="SMAL01000001">
    <property type="protein sequence ID" value="TCT16776.1"/>
    <property type="molecule type" value="Genomic_DNA"/>
</dbReference>
<evidence type="ECO:0000256" key="1">
    <source>
        <dbReference type="SAM" id="Phobius"/>
    </source>
</evidence>
<feature type="transmembrane region" description="Helical" evidence="1">
    <location>
        <begin position="23"/>
        <end position="44"/>
    </location>
</feature>
<dbReference type="OrthoDB" id="1779887at2"/>
<name>A0A4R3MU27_9FIRM</name>
<dbReference type="InterPro" id="IPR023804">
    <property type="entry name" value="DUF3792_TM"/>
</dbReference>
<accession>A0A4R3MU27</accession>
<organism evidence="2 3">
    <name type="scientific">Natranaerovirga pectinivora</name>
    <dbReference type="NCBI Taxonomy" id="682400"/>
    <lineage>
        <taxon>Bacteria</taxon>
        <taxon>Bacillati</taxon>
        <taxon>Bacillota</taxon>
        <taxon>Clostridia</taxon>
        <taxon>Lachnospirales</taxon>
        <taxon>Natranaerovirgaceae</taxon>
        <taxon>Natranaerovirga</taxon>
    </lineage>
</organism>
<keyword evidence="1" id="KW-0812">Transmembrane</keyword>
<feature type="transmembrane region" description="Helical" evidence="1">
    <location>
        <begin position="78"/>
        <end position="100"/>
    </location>
</feature>
<gene>
    <name evidence="2" type="ORF">EDC18_10171</name>
</gene>
<comment type="caution">
    <text evidence="2">The sequence shown here is derived from an EMBL/GenBank/DDBJ whole genome shotgun (WGS) entry which is preliminary data.</text>
</comment>
<evidence type="ECO:0000313" key="2">
    <source>
        <dbReference type="EMBL" id="TCT16776.1"/>
    </source>
</evidence>
<reference evidence="2 3" key="1">
    <citation type="submission" date="2019-03" db="EMBL/GenBank/DDBJ databases">
        <title>Genomic Encyclopedia of Type Strains, Phase IV (KMG-IV): sequencing the most valuable type-strain genomes for metagenomic binning, comparative biology and taxonomic classification.</title>
        <authorList>
            <person name="Goeker M."/>
        </authorList>
    </citation>
    <scope>NUCLEOTIDE SEQUENCE [LARGE SCALE GENOMIC DNA]</scope>
    <source>
        <strain evidence="2 3">DSM 24629</strain>
    </source>
</reference>
<keyword evidence="3" id="KW-1185">Reference proteome</keyword>